<feature type="transmembrane region" description="Helical" evidence="1">
    <location>
        <begin position="216"/>
        <end position="235"/>
    </location>
</feature>
<feature type="transmembrane region" description="Helical" evidence="1">
    <location>
        <begin position="117"/>
        <end position="138"/>
    </location>
</feature>
<protein>
    <submittedName>
        <fullName evidence="2">Uncharacterized protein</fullName>
    </submittedName>
</protein>
<gene>
    <name evidence="2" type="ORF">D9757_007169</name>
</gene>
<dbReference type="AlphaFoldDB" id="A0A8H5M3V4"/>
<feature type="transmembrane region" description="Helical" evidence="1">
    <location>
        <begin position="80"/>
        <end position="97"/>
    </location>
</feature>
<sequence>MASISKPAAVLTFSSLAFFAFQYIVGHAQKSGLFAALESQCSASSPFTQAYSGVPVLDRTLCILVSVFHETFKTANGIEFLTYFIASATPLVAHVYFEAGRRNSPFPLSLPLLFVQGFQVATFGATFAVYWLLFILTGAAEFQPAGRKTLVTMGHVLNILFGLAIGLGYLTYAMIERKDPYTTALWQVFPLIVSGASYLPVLVLPSHNVGRRESGFNVLRAFYGLAAIGLAYMHVTLLRTKTTEELKALFVPSLSVLSSSTPTELQALDLFQWDMIFGLGSSLLGTVWFARDVTEAIGLLIFNAVATLVVGPGAAFAAVALWREGRLHSDIRSGNPE</sequence>
<dbReference type="EMBL" id="JAACJN010000067">
    <property type="protein sequence ID" value="KAF5379898.1"/>
    <property type="molecule type" value="Genomic_DNA"/>
</dbReference>
<feature type="transmembrane region" description="Helical" evidence="1">
    <location>
        <begin position="297"/>
        <end position="322"/>
    </location>
</feature>
<name>A0A8H5M3V4_9AGAR</name>
<reference evidence="2 3" key="1">
    <citation type="journal article" date="2020" name="ISME J.">
        <title>Uncovering the hidden diversity of litter-decomposition mechanisms in mushroom-forming fungi.</title>
        <authorList>
            <person name="Floudas D."/>
            <person name="Bentzer J."/>
            <person name="Ahren D."/>
            <person name="Johansson T."/>
            <person name="Persson P."/>
            <person name="Tunlid A."/>
        </authorList>
    </citation>
    <scope>NUCLEOTIDE SEQUENCE [LARGE SCALE GENOMIC DNA]</scope>
    <source>
        <strain evidence="2 3">CBS 406.79</strain>
    </source>
</reference>
<evidence type="ECO:0000313" key="2">
    <source>
        <dbReference type="EMBL" id="KAF5379898.1"/>
    </source>
</evidence>
<evidence type="ECO:0000313" key="3">
    <source>
        <dbReference type="Proteomes" id="UP000518752"/>
    </source>
</evidence>
<dbReference type="OrthoDB" id="72269at2759"/>
<feature type="transmembrane region" description="Helical" evidence="1">
    <location>
        <begin position="150"/>
        <end position="172"/>
    </location>
</feature>
<keyword evidence="1" id="KW-0812">Transmembrane</keyword>
<evidence type="ECO:0000256" key="1">
    <source>
        <dbReference type="SAM" id="Phobius"/>
    </source>
</evidence>
<feature type="transmembrane region" description="Helical" evidence="1">
    <location>
        <begin position="184"/>
        <end position="204"/>
    </location>
</feature>
<accession>A0A8H5M3V4</accession>
<keyword evidence="1" id="KW-1133">Transmembrane helix</keyword>
<keyword evidence="3" id="KW-1185">Reference proteome</keyword>
<feature type="transmembrane region" description="Helical" evidence="1">
    <location>
        <begin position="50"/>
        <end position="68"/>
    </location>
</feature>
<keyword evidence="1" id="KW-0472">Membrane</keyword>
<proteinExistence type="predicted"/>
<dbReference type="Proteomes" id="UP000518752">
    <property type="component" value="Unassembled WGS sequence"/>
</dbReference>
<organism evidence="2 3">
    <name type="scientific">Collybiopsis confluens</name>
    <dbReference type="NCBI Taxonomy" id="2823264"/>
    <lineage>
        <taxon>Eukaryota</taxon>
        <taxon>Fungi</taxon>
        <taxon>Dikarya</taxon>
        <taxon>Basidiomycota</taxon>
        <taxon>Agaricomycotina</taxon>
        <taxon>Agaricomycetes</taxon>
        <taxon>Agaricomycetidae</taxon>
        <taxon>Agaricales</taxon>
        <taxon>Marasmiineae</taxon>
        <taxon>Omphalotaceae</taxon>
        <taxon>Collybiopsis</taxon>
    </lineage>
</organism>
<comment type="caution">
    <text evidence="2">The sequence shown here is derived from an EMBL/GenBank/DDBJ whole genome shotgun (WGS) entry which is preliminary data.</text>
</comment>
<feature type="transmembrane region" description="Helical" evidence="1">
    <location>
        <begin position="270"/>
        <end position="290"/>
    </location>
</feature>